<dbReference type="GO" id="GO:0005886">
    <property type="term" value="C:plasma membrane"/>
    <property type="evidence" value="ECO:0007669"/>
    <property type="project" value="TreeGrafter"/>
</dbReference>
<dbReference type="Gene3D" id="2.40.10.340">
    <property type="entry name" value="Rod shape-determining protein MreC, domain 1"/>
    <property type="match status" value="1"/>
</dbReference>
<evidence type="ECO:0000256" key="1">
    <source>
        <dbReference type="ARBA" id="ARBA00009369"/>
    </source>
</evidence>
<evidence type="ECO:0000313" key="7">
    <source>
        <dbReference type="Proteomes" id="UP000192611"/>
    </source>
</evidence>
<gene>
    <name evidence="6" type="ORF">B6D57_02720</name>
</gene>
<dbReference type="PANTHER" id="PTHR34138">
    <property type="entry name" value="CELL SHAPE-DETERMINING PROTEIN MREC"/>
    <property type="match status" value="1"/>
</dbReference>
<dbReference type="InterPro" id="IPR042175">
    <property type="entry name" value="Cell/Rod_MreC_2"/>
</dbReference>
<reference evidence="7" key="1">
    <citation type="submission" date="2017-03" db="EMBL/GenBank/DDBJ databases">
        <title>Novel pathways for hydrocarbon cycling and metabolic interdependencies in hydrothermal sediment communities.</title>
        <authorList>
            <person name="Dombrowski N."/>
            <person name="Seitz K."/>
            <person name="Teske A."/>
            <person name="Baker B."/>
        </authorList>
    </citation>
    <scope>NUCLEOTIDE SEQUENCE [LARGE SCALE GENOMIC DNA]</scope>
</reference>
<feature type="domain" description="Rod shape-determining protein MreC beta-barrel core" evidence="5">
    <location>
        <begin position="117"/>
        <end position="250"/>
    </location>
</feature>
<dbReference type="InterPro" id="IPR007221">
    <property type="entry name" value="MreC"/>
</dbReference>
<organism evidence="6 7">
    <name type="scientific">Candidatus Coatesbacteria bacterium 4484_99</name>
    <dbReference type="NCBI Taxonomy" id="1970774"/>
    <lineage>
        <taxon>Bacteria</taxon>
        <taxon>Candidatus Coatesiibacteriota</taxon>
    </lineage>
</organism>
<dbReference type="Pfam" id="PF04085">
    <property type="entry name" value="MreC"/>
    <property type="match status" value="1"/>
</dbReference>
<comment type="caution">
    <text evidence="6">The sequence shown here is derived from an EMBL/GenBank/DDBJ whole genome shotgun (WGS) entry which is preliminary data.</text>
</comment>
<evidence type="ECO:0000313" key="6">
    <source>
        <dbReference type="EMBL" id="OQX90520.1"/>
    </source>
</evidence>
<dbReference type="Gene3D" id="2.40.10.350">
    <property type="entry name" value="Rod shape-determining protein MreC, domain 2"/>
    <property type="match status" value="1"/>
</dbReference>
<proteinExistence type="inferred from homology"/>
<evidence type="ECO:0000256" key="2">
    <source>
        <dbReference type="ARBA" id="ARBA00013855"/>
    </source>
</evidence>
<dbReference type="AlphaFoldDB" id="A0A1W9S2J1"/>
<dbReference type="Proteomes" id="UP000192611">
    <property type="component" value="Unassembled WGS sequence"/>
</dbReference>
<accession>A0A1W9S2J1</accession>
<dbReference type="GO" id="GO:0008360">
    <property type="term" value="P:regulation of cell shape"/>
    <property type="evidence" value="ECO:0007669"/>
    <property type="project" value="UniProtKB-KW"/>
</dbReference>
<evidence type="ECO:0000256" key="3">
    <source>
        <dbReference type="ARBA" id="ARBA00022960"/>
    </source>
</evidence>
<dbReference type="InterPro" id="IPR055342">
    <property type="entry name" value="MreC_beta-barrel_core"/>
</dbReference>
<keyword evidence="3" id="KW-0133">Cell shape</keyword>
<protein>
    <recommendedName>
        <fullName evidence="2">Cell shape-determining protein MreC</fullName>
    </recommendedName>
    <alternativeName>
        <fullName evidence="4">Cell shape protein MreC</fullName>
    </alternativeName>
</protein>
<dbReference type="EMBL" id="NATQ01000045">
    <property type="protein sequence ID" value="OQX90520.1"/>
    <property type="molecule type" value="Genomic_DNA"/>
</dbReference>
<dbReference type="InterPro" id="IPR042177">
    <property type="entry name" value="Cell/Rod_1"/>
</dbReference>
<evidence type="ECO:0000256" key="4">
    <source>
        <dbReference type="ARBA" id="ARBA00032089"/>
    </source>
</evidence>
<dbReference type="PANTHER" id="PTHR34138:SF1">
    <property type="entry name" value="CELL SHAPE-DETERMINING PROTEIN MREC"/>
    <property type="match status" value="1"/>
</dbReference>
<evidence type="ECO:0000259" key="5">
    <source>
        <dbReference type="Pfam" id="PF04085"/>
    </source>
</evidence>
<comment type="similarity">
    <text evidence="1">Belongs to the MreC family.</text>
</comment>
<name>A0A1W9S2J1_9BACT</name>
<sequence length="253" mass="27620">MRLPSGFISLITAVLITLAISVLDAFDIIRLKESFMWVKKPIQKTVIFVKQIRESKDETLDAAIFQHHIIANQKTTEILEVENRELKQLLGISLTLPCELKTAVVIDRVFFEGRVMELIIDKGSSSGIDKGLCAVSGYGLVGVVYDVSSTSSRIAVLGNPAFKVSVILPKVGEAGILEADREGNLNIKFVSTYADVNIGDLVYTSGEGGIFPRGILVGRISDVEQVSTEPFLRCTVLPSTDMKKVGFVSVCIR</sequence>